<dbReference type="RefSeq" id="WP_254164448.1">
    <property type="nucleotide sequence ID" value="NZ_JAHESF010000014.1"/>
</dbReference>
<accession>A0AAP2DP07</accession>
<dbReference type="PANTHER" id="PTHR12526">
    <property type="entry name" value="GLYCOSYLTRANSFERASE"/>
    <property type="match status" value="1"/>
</dbReference>
<keyword evidence="1" id="KW-0328">Glycosyltransferase</keyword>
<comment type="caution">
    <text evidence="1">The sequence shown here is derived from an EMBL/GenBank/DDBJ whole genome shotgun (WGS) entry which is preliminary data.</text>
</comment>
<evidence type="ECO:0000313" key="1">
    <source>
        <dbReference type="EMBL" id="MBT1698367.1"/>
    </source>
</evidence>
<proteinExistence type="predicted"/>
<dbReference type="AlphaFoldDB" id="A0AAP2DP07"/>
<dbReference type="EC" id="2.4.-.-" evidence="1"/>
<keyword evidence="1" id="KW-0808">Transferase</keyword>
<dbReference type="Gene3D" id="3.40.50.2000">
    <property type="entry name" value="Glycogen Phosphorylase B"/>
    <property type="match status" value="1"/>
</dbReference>
<evidence type="ECO:0000313" key="2">
    <source>
        <dbReference type="Proteomes" id="UP001319200"/>
    </source>
</evidence>
<dbReference type="Pfam" id="PF13692">
    <property type="entry name" value="Glyco_trans_1_4"/>
    <property type="match status" value="1"/>
</dbReference>
<dbReference type="GO" id="GO:0016757">
    <property type="term" value="F:glycosyltransferase activity"/>
    <property type="evidence" value="ECO:0007669"/>
    <property type="project" value="UniProtKB-KW"/>
</dbReference>
<organism evidence="1 2">
    <name type="scientific">Chryseosolibacter histidini</name>
    <dbReference type="NCBI Taxonomy" id="2782349"/>
    <lineage>
        <taxon>Bacteria</taxon>
        <taxon>Pseudomonadati</taxon>
        <taxon>Bacteroidota</taxon>
        <taxon>Cytophagia</taxon>
        <taxon>Cytophagales</taxon>
        <taxon>Chryseotaleaceae</taxon>
        <taxon>Chryseosolibacter</taxon>
    </lineage>
</organism>
<dbReference type="PANTHER" id="PTHR12526:SF630">
    <property type="entry name" value="GLYCOSYLTRANSFERASE"/>
    <property type="match status" value="1"/>
</dbReference>
<protein>
    <submittedName>
        <fullName evidence="1">Glycosyltransferase</fullName>
        <ecNumber evidence="1">2.4.-.-</ecNumber>
    </submittedName>
</protein>
<dbReference type="SUPFAM" id="SSF53756">
    <property type="entry name" value="UDP-Glycosyltransferase/glycogen phosphorylase"/>
    <property type="match status" value="1"/>
</dbReference>
<dbReference type="Proteomes" id="UP001319200">
    <property type="component" value="Unassembled WGS sequence"/>
</dbReference>
<sequence>MTTAITHLVCFSHLRWNFVYQRPQHLLSRFARHFKVYFIEEPLFDASADYLDISTPAENLWVVVPHLREGLRDDAAIAHQKELISGLFIERNITDYIFWYYTPMMLNVSDQFNPAMTIYDCMDELSAFKFAPQCLKDKENELFTKADMVFTGGYSLYEAKKHRHPDVHPFPSSIDTEHYFKARLYTVDPSDQAGIPHPRIGYFGVIDERIDLSLIEGIARRKPEWHLVMIGPTAKISPDTLPKLPNIHYLGMKQYSELPSYISGWDIAMMPFAHNESTRYISPTKTPEYLAAGRPVISTPIIDVLRQYGRNGLVNIAGTPEEFVRVASLELENTDRDEWLQHVNEFLSQNSWDKTWQRMMYLITRKLNDKLKRTTNVKEQVYV</sequence>
<name>A0AAP2DP07_9BACT</name>
<gene>
    <name evidence="1" type="ORF">KK083_15865</name>
</gene>
<keyword evidence="2" id="KW-1185">Reference proteome</keyword>
<dbReference type="EMBL" id="JAHESF010000014">
    <property type="protein sequence ID" value="MBT1698367.1"/>
    <property type="molecule type" value="Genomic_DNA"/>
</dbReference>
<reference evidence="1 2" key="1">
    <citation type="submission" date="2021-05" db="EMBL/GenBank/DDBJ databases">
        <title>A Polyphasic approach of four new species of the genus Ohtaekwangia: Ohtaekwangia histidinii sp. nov., Ohtaekwangia cretensis sp. nov., Ohtaekwangia indiensis sp. nov., Ohtaekwangia reichenbachii sp. nov. from diverse environment.</title>
        <authorList>
            <person name="Octaviana S."/>
        </authorList>
    </citation>
    <scope>NUCLEOTIDE SEQUENCE [LARGE SCALE GENOMIC DNA]</scope>
    <source>
        <strain evidence="1 2">PWU4</strain>
    </source>
</reference>